<evidence type="ECO:0000256" key="1">
    <source>
        <dbReference type="SAM" id="SignalP"/>
    </source>
</evidence>
<feature type="chain" id="PRO_5046777927" evidence="1">
    <location>
        <begin position="28"/>
        <end position="142"/>
    </location>
</feature>
<dbReference type="Proteomes" id="UP000664771">
    <property type="component" value="Unassembled WGS sequence"/>
</dbReference>
<sequence>MNTISRIFTVAGLTLVSAAALTATARAEEIMYMGEFKAEHGATNAPTGDVMATLDTTTNVLKYTIKWKGLTGPVTVAHFHGPAKDGVDAGVVAPIDGPYENPLSGQVTLTSAQEDELAKGLVYVNLHTKAFPKGEARAQLSK</sequence>
<dbReference type="EMBL" id="JAFVMF010000001">
    <property type="protein sequence ID" value="MBO1358257.1"/>
    <property type="molecule type" value="Genomic_DNA"/>
</dbReference>
<dbReference type="SMART" id="SM00754">
    <property type="entry name" value="CHRD"/>
    <property type="match status" value="1"/>
</dbReference>
<accession>A0ABS3LQS3</accession>
<protein>
    <submittedName>
        <fullName evidence="3">CHRD domain-containing protein</fullName>
    </submittedName>
</protein>
<proteinExistence type="predicted"/>
<gene>
    <name evidence="3" type="ORF">J2D73_00395</name>
</gene>
<reference evidence="3 4" key="1">
    <citation type="submission" date="2021-03" db="EMBL/GenBank/DDBJ databases">
        <title>The complete genome sequence of Acetobacter sacchari TBRC 11175.</title>
        <authorList>
            <person name="Charoenyingcharoen P."/>
            <person name="Yukphan P."/>
        </authorList>
    </citation>
    <scope>NUCLEOTIDE SEQUENCE [LARGE SCALE GENOMIC DNA]</scope>
    <source>
        <strain evidence="3 4">TBRC 11175</strain>
    </source>
</reference>
<evidence type="ECO:0000259" key="2">
    <source>
        <dbReference type="PROSITE" id="PS50933"/>
    </source>
</evidence>
<feature type="signal peptide" evidence="1">
    <location>
        <begin position="1"/>
        <end position="27"/>
    </location>
</feature>
<organism evidence="3 4">
    <name type="scientific">Acetobacter sacchari</name>
    <dbReference type="NCBI Taxonomy" id="2661687"/>
    <lineage>
        <taxon>Bacteria</taxon>
        <taxon>Pseudomonadati</taxon>
        <taxon>Pseudomonadota</taxon>
        <taxon>Alphaproteobacteria</taxon>
        <taxon>Acetobacterales</taxon>
        <taxon>Acetobacteraceae</taxon>
        <taxon>Acetobacter</taxon>
    </lineage>
</organism>
<dbReference type="Pfam" id="PF07452">
    <property type="entry name" value="CHRD"/>
    <property type="match status" value="1"/>
</dbReference>
<feature type="domain" description="CHRD" evidence="2">
    <location>
        <begin position="17"/>
        <end position="142"/>
    </location>
</feature>
<comment type="caution">
    <text evidence="3">The sequence shown here is derived from an EMBL/GenBank/DDBJ whole genome shotgun (WGS) entry which is preliminary data.</text>
</comment>
<keyword evidence="1" id="KW-0732">Signal</keyword>
<evidence type="ECO:0000313" key="4">
    <source>
        <dbReference type="Proteomes" id="UP000664771"/>
    </source>
</evidence>
<evidence type="ECO:0000313" key="3">
    <source>
        <dbReference type="EMBL" id="MBO1358257.1"/>
    </source>
</evidence>
<dbReference type="InterPro" id="IPR010895">
    <property type="entry name" value="CHRD"/>
</dbReference>
<keyword evidence="4" id="KW-1185">Reference proteome</keyword>
<name>A0ABS3LQS3_9PROT</name>
<dbReference type="PROSITE" id="PS50933">
    <property type="entry name" value="CHRD"/>
    <property type="match status" value="1"/>
</dbReference>